<protein>
    <submittedName>
        <fullName evidence="1">Uncharacterized protein</fullName>
    </submittedName>
</protein>
<organism evidence="1">
    <name type="scientific">Oryza meridionalis</name>
    <dbReference type="NCBI Taxonomy" id="40149"/>
    <lineage>
        <taxon>Eukaryota</taxon>
        <taxon>Viridiplantae</taxon>
        <taxon>Streptophyta</taxon>
        <taxon>Embryophyta</taxon>
        <taxon>Tracheophyta</taxon>
        <taxon>Spermatophyta</taxon>
        <taxon>Magnoliopsida</taxon>
        <taxon>Liliopsida</taxon>
        <taxon>Poales</taxon>
        <taxon>Poaceae</taxon>
        <taxon>BOP clade</taxon>
        <taxon>Oryzoideae</taxon>
        <taxon>Oryzeae</taxon>
        <taxon>Oryzinae</taxon>
        <taxon>Oryza</taxon>
    </lineage>
</organism>
<dbReference type="Proteomes" id="UP000008021">
    <property type="component" value="Chromosome 8"/>
</dbReference>
<evidence type="ECO:0000313" key="2">
    <source>
        <dbReference type="Proteomes" id="UP000008021"/>
    </source>
</evidence>
<dbReference type="AlphaFoldDB" id="A0A0E0EP66"/>
<proteinExistence type="predicted"/>
<dbReference type="HOGENOM" id="CLU_2053425_0_0_1"/>
<reference evidence="1" key="1">
    <citation type="submission" date="2015-04" db="UniProtKB">
        <authorList>
            <consortium name="EnsemblPlants"/>
        </authorList>
    </citation>
    <scope>IDENTIFICATION</scope>
</reference>
<evidence type="ECO:0000313" key="1">
    <source>
        <dbReference type="EnsemblPlants" id="OMERI08G18800.1"/>
    </source>
</evidence>
<dbReference type="EnsemblPlants" id="OMERI08G18800.1">
    <property type="protein sequence ID" value="OMERI08G18800.1"/>
    <property type="gene ID" value="OMERI08G18800"/>
</dbReference>
<name>A0A0E0EP66_9ORYZ</name>
<sequence length="120" mass="13130">MLNVCFKLSLTLPADDTLRGIALVSRFIFFDVPVPSCVMKFLACNRHFVIATKSSPTAALEPLPGADPAILSIMLTTEPMSLTAALKDWRCVVRNCHTEHKGHESCKKKKGQEGKSSISI</sequence>
<accession>A0A0E0EP66</accession>
<reference evidence="1" key="2">
    <citation type="submission" date="2018-05" db="EMBL/GenBank/DDBJ databases">
        <title>OmerRS3 (Oryza meridionalis Reference Sequence Version 3).</title>
        <authorList>
            <person name="Zhang J."/>
            <person name="Kudrna D."/>
            <person name="Lee S."/>
            <person name="Talag J."/>
            <person name="Welchert J."/>
            <person name="Wing R.A."/>
        </authorList>
    </citation>
    <scope>NUCLEOTIDE SEQUENCE [LARGE SCALE GENOMIC DNA]</scope>
    <source>
        <strain evidence="1">cv. OR44</strain>
    </source>
</reference>
<keyword evidence="2" id="KW-1185">Reference proteome</keyword>
<dbReference type="Gramene" id="OMERI08G18800.1">
    <property type="protein sequence ID" value="OMERI08G18800.1"/>
    <property type="gene ID" value="OMERI08G18800"/>
</dbReference>